<accession>A0A9N9H3P2</accession>
<reference evidence="1" key="1">
    <citation type="submission" date="2021-06" db="EMBL/GenBank/DDBJ databases">
        <authorList>
            <person name="Kallberg Y."/>
            <person name="Tangrot J."/>
            <person name="Rosling A."/>
        </authorList>
    </citation>
    <scope>NUCLEOTIDE SEQUENCE</scope>
    <source>
        <strain evidence="1">FL966</strain>
    </source>
</reference>
<protein>
    <submittedName>
        <fullName evidence="1">16515_t:CDS:1</fullName>
    </submittedName>
</protein>
<comment type="caution">
    <text evidence="1">The sequence shown here is derived from an EMBL/GenBank/DDBJ whole genome shotgun (WGS) entry which is preliminary data.</text>
</comment>
<gene>
    <name evidence="1" type="ORF">CPELLU_LOCUS9326</name>
</gene>
<evidence type="ECO:0000313" key="2">
    <source>
        <dbReference type="Proteomes" id="UP000789759"/>
    </source>
</evidence>
<proteinExistence type="predicted"/>
<dbReference type="AlphaFoldDB" id="A0A9N9H3P2"/>
<organism evidence="1 2">
    <name type="scientific">Cetraspora pellucida</name>
    <dbReference type="NCBI Taxonomy" id="1433469"/>
    <lineage>
        <taxon>Eukaryota</taxon>
        <taxon>Fungi</taxon>
        <taxon>Fungi incertae sedis</taxon>
        <taxon>Mucoromycota</taxon>
        <taxon>Glomeromycotina</taxon>
        <taxon>Glomeromycetes</taxon>
        <taxon>Diversisporales</taxon>
        <taxon>Gigasporaceae</taxon>
        <taxon>Cetraspora</taxon>
    </lineage>
</organism>
<sequence length="69" mass="7930">MINKSIFNQITEQTTKVKYCDKAQLSLTSTTILTAINQKTIETVIQKHLKNMLLLSKKQQNYIAYQLVA</sequence>
<keyword evidence="2" id="KW-1185">Reference proteome</keyword>
<dbReference type="EMBL" id="CAJVQA010007060">
    <property type="protein sequence ID" value="CAG8650867.1"/>
    <property type="molecule type" value="Genomic_DNA"/>
</dbReference>
<name>A0A9N9H3P2_9GLOM</name>
<dbReference type="Proteomes" id="UP000789759">
    <property type="component" value="Unassembled WGS sequence"/>
</dbReference>
<evidence type="ECO:0000313" key="1">
    <source>
        <dbReference type="EMBL" id="CAG8650867.1"/>
    </source>
</evidence>